<accession>A0A061QPA9</accession>
<evidence type="ECO:0000313" key="2">
    <source>
        <dbReference type="EMBL" id="JAC60290.1"/>
    </source>
</evidence>
<reference evidence="2" key="1">
    <citation type="submission" date="2014-05" db="EMBL/GenBank/DDBJ databases">
        <title>The transcriptome of the halophilic microalga Tetraselmis sp. GSL018 isolated from the Great Salt Lake, Utah.</title>
        <authorList>
            <person name="Jinkerson R.E."/>
            <person name="D'Adamo S."/>
            <person name="Posewitz M.C."/>
        </authorList>
    </citation>
    <scope>NUCLEOTIDE SEQUENCE</scope>
    <source>
        <strain evidence="2">GSL018</strain>
    </source>
</reference>
<dbReference type="AlphaFoldDB" id="A0A061QPA9"/>
<proteinExistence type="predicted"/>
<protein>
    <submittedName>
        <fullName evidence="2">Uncharacterized protein</fullName>
    </submittedName>
</protein>
<organism evidence="2">
    <name type="scientific">Tetraselmis sp. GSL018</name>
    <dbReference type="NCBI Taxonomy" id="582737"/>
    <lineage>
        <taxon>Eukaryota</taxon>
        <taxon>Viridiplantae</taxon>
        <taxon>Chlorophyta</taxon>
        <taxon>core chlorophytes</taxon>
        <taxon>Chlorodendrophyceae</taxon>
        <taxon>Chlorodendrales</taxon>
        <taxon>Chlorodendraceae</taxon>
        <taxon>Tetraselmis</taxon>
    </lineage>
</organism>
<name>A0A061QPA9_9CHLO</name>
<sequence>MEMDSSKFDVPTLAGGTLSRPGSSEIAPPSTPTLANYRRNE</sequence>
<feature type="region of interest" description="Disordered" evidence="1">
    <location>
        <begin position="1"/>
        <end position="41"/>
    </location>
</feature>
<gene>
    <name evidence="2" type="ORF">TSPGSL018_29332</name>
</gene>
<dbReference type="EMBL" id="GBEZ01026966">
    <property type="protein sequence ID" value="JAC60290.1"/>
    <property type="molecule type" value="Transcribed_RNA"/>
</dbReference>
<evidence type="ECO:0000256" key="1">
    <source>
        <dbReference type="SAM" id="MobiDB-lite"/>
    </source>
</evidence>
<feature type="non-terminal residue" evidence="2">
    <location>
        <position position="41"/>
    </location>
</feature>